<evidence type="ECO:0000313" key="4">
    <source>
        <dbReference type="EMBL" id="CAL1133164.1"/>
    </source>
</evidence>
<gene>
    <name evidence="3" type="ORF">C1SCF055_LOCUS7718</name>
</gene>
<feature type="transmembrane region" description="Helical" evidence="2">
    <location>
        <begin position="293"/>
        <end position="311"/>
    </location>
</feature>
<dbReference type="Proteomes" id="UP001152797">
    <property type="component" value="Unassembled WGS sequence"/>
</dbReference>
<feature type="transmembrane region" description="Helical" evidence="2">
    <location>
        <begin position="47"/>
        <end position="69"/>
    </location>
</feature>
<dbReference type="EMBL" id="CAMXCT020000513">
    <property type="protein sequence ID" value="CAL1133164.1"/>
    <property type="molecule type" value="Genomic_DNA"/>
</dbReference>
<feature type="transmembrane region" description="Helical" evidence="2">
    <location>
        <begin position="143"/>
        <end position="169"/>
    </location>
</feature>
<evidence type="ECO:0000313" key="5">
    <source>
        <dbReference type="EMBL" id="CAL4767101.1"/>
    </source>
</evidence>
<feature type="transmembrane region" description="Helical" evidence="2">
    <location>
        <begin position="432"/>
        <end position="452"/>
    </location>
</feature>
<feature type="transmembrane region" description="Helical" evidence="2">
    <location>
        <begin position="12"/>
        <end position="35"/>
    </location>
</feature>
<feature type="transmembrane region" description="Helical" evidence="2">
    <location>
        <begin position="361"/>
        <end position="378"/>
    </location>
</feature>
<feature type="transmembrane region" description="Helical" evidence="2">
    <location>
        <begin position="502"/>
        <end position="525"/>
    </location>
</feature>
<proteinExistence type="predicted"/>
<keyword evidence="6" id="KW-1185">Reference proteome</keyword>
<feature type="transmembrane region" description="Helical" evidence="2">
    <location>
        <begin position="390"/>
        <end position="412"/>
    </location>
</feature>
<keyword evidence="1" id="KW-0813">Transport</keyword>
<evidence type="ECO:0000313" key="3">
    <source>
        <dbReference type="EMBL" id="CAI3979789.1"/>
    </source>
</evidence>
<evidence type="ECO:0000313" key="6">
    <source>
        <dbReference type="Proteomes" id="UP001152797"/>
    </source>
</evidence>
<sequence length="699" mass="75362">MEDSSQSSPTLRLFNALLVTMLAILTGLFSVRLRLIRPEDGDLKGMGFFIGSIAFPLLIFNTVATANIGAIDLGVIGACSLGKICVGTMTWLLAFVAYLPKRSRGQRILTAAVFAFFSVASDDFAIGFPVIDALYTEEDMGIYITGNALVGSFLFVPLTIVGLAIGGALKGTEGQGSNYCRIFGTIMYDLATNPVLVMTCVGLLLKVILSNTNGDMEKLPHPFSDLIDVFTAPFGMSALFLTGTSLRSPRVAVWAVGLVLMKVVVCAYLSYAFATILIPEDREGAQKLRDFTFFYGVIPTGSPPIVFAAQFDPASAELIATAVLFGLILAGPVMFVTAYSLPEEDLAANMILRQVQATTDASSILCGLIFCFFLLLLGRGWCFQCPAKMLVAFYGLVLMVYAVVSLMLNPILSPYSCELFKEMELRTPLVLTFGWLQNTACIMVLLLESMLVYGPATSKKNTCLGLLMAFACFVFALMPSLLATPNTINEICGIAAVQTVSLTLTFAWSCLQLLIASVLAIDGLCRARRSKEMMEVPIGHGQYGHQNGQSGHVNLQNLHTVSASGSSGTESDSESGAEENKWQLLVPQGTILAISILFIVKSMMQVINAGQVLFHGNKNRGGFAAMLLLESVLEHAQPWVLVIALFFDPNFTSVLLKLLHQVCPICCRPKIKLTCDLVRNPHVLDSVPPAASDSDGVLN</sequence>
<keyword evidence="2" id="KW-0472">Membrane</keyword>
<dbReference type="EMBL" id="CAMXCT030000513">
    <property type="protein sequence ID" value="CAL4767101.1"/>
    <property type="molecule type" value="Genomic_DNA"/>
</dbReference>
<dbReference type="PANTHER" id="PTHR36838">
    <property type="entry name" value="AUXIN EFFLUX CARRIER FAMILY PROTEIN"/>
    <property type="match status" value="1"/>
</dbReference>
<dbReference type="EMBL" id="CAMXCT010000513">
    <property type="protein sequence ID" value="CAI3979789.1"/>
    <property type="molecule type" value="Genomic_DNA"/>
</dbReference>
<dbReference type="OrthoDB" id="2133778at2759"/>
<feature type="transmembrane region" description="Helical" evidence="2">
    <location>
        <begin position="253"/>
        <end position="273"/>
    </location>
</feature>
<reference evidence="4" key="2">
    <citation type="submission" date="2024-04" db="EMBL/GenBank/DDBJ databases">
        <authorList>
            <person name="Chen Y."/>
            <person name="Shah S."/>
            <person name="Dougan E. K."/>
            <person name="Thang M."/>
            <person name="Chan C."/>
        </authorList>
    </citation>
    <scope>NUCLEOTIDE SEQUENCE [LARGE SCALE GENOMIC DNA]</scope>
</reference>
<organism evidence="3">
    <name type="scientific">Cladocopium goreaui</name>
    <dbReference type="NCBI Taxonomy" id="2562237"/>
    <lineage>
        <taxon>Eukaryota</taxon>
        <taxon>Sar</taxon>
        <taxon>Alveolata</taxon>
        <taxon>Dinophyceae</taxon>
        <taxon>Suessiales</taxon>
        <taxon>Symbiodiniaceae</taxon>
        <taxon>Cladocopium</taxon>
    </lineage>
</organism>
<feature type="transmembrane region" description="Helical" evidence="2">
    <location>
        <begin position="111"/>
        <end position="131"/>
    </location>
</feature>
<feature type="transmembrane region" description="Helical" evidence="2">
    <location>
        <begin position="464"/>
        <end position="482"/>
    </location>
</feature>
<dbReference type="PANTHER" id="PTHR36838:SF3">
    <property type="entry name" value="TRANSPORTER AUXIN EFFLUX CARRIER EC FAMILY"/>
    <property type="match status" value="1"/>
</dbReference>
<feature type="transmembrane region" description="Helical" evidence="2">
    <location>
        <begin position="229"/>
        <end position="246"/>
    </location>
</feature>
<dbReference type="AlphaFoldDB" id="A0A9P1FJS8"/>
<keyword evidence="2" id="KW-0812">Transmembrane</keyword>
<name>A0A9P1FJS8_9DINO</name>
<feature type="transmembrane region" description="Helical" evidence="2">
    <location>
        <begin position="75"/>
        <end position="99"/>
    </location>
</feature>
<evidence type="ECO:0000256" key="2">
    <source>
        <dbReference type="SAM" id="Phobius"/>
    </source>
</evidence>
<evidence type="ECO:0000256" key="1">
    <source>
        <dbReference type="ARBA" id="ARBA00022448"/>
    </source>
</evidence>
<reference evidence="3" key="1">
    <citation type="submission" date="2022-10" db="EMBL/GenBank/DDBJ databases">
        <authorList>
            <person name="Chen Y."/>
            <person name="Dougan E. K."/>
            <person name="Chan C."/>
            <person name="Rhodes N."/>
            <person name="Thang M."/>
        </authorList>
    </citation>
    <scope>NUCLEOTIDE SEQUENCE</scope>
</reference>
<feature type="transmembrane region" description="Helical" evidence="2">
    <location>
        <begin position="318"/>
        <end position="341"/>
    </location>
</feature>
<accession>A0A9P1FJS8</accession>
<comment type="caution">
    <text evidence="3">The sequence shown here is derived from an EMBL/GenBank/DDBJ whole genome shotgun (WGS) entry which is preliminary data.</text>
</comment>
<protein>
    <submittedName>
        <fullName evidence="5">GTPase Der</fullName>
    </submittedName>
</protein>
<feature type="transmembrane region" description="Helical" evidence="2">
    <location>
        <begin position="190"/>
        <end position="209"/>
    </location>
</feature>
<keyword evidence="2" id="KW-1133">Transmembrane helix</keyword>